<feature type="region of interest" description="Disordered" evidence="1">
    <location>
        <begin position="199"/>
        <end position="232"/>
    </location>
</feature>
<sequence>MPSISSWFSDLSRRKLRLAASAHVGSRDTLNLHRLVLLKNSLTQAELPPPPPRYTQAIDSNSSSVVNNINDSLTTSESVVLSNADSHILQGDAEKKWFDSILESLADDLDDIEVKVSTVEEDIAFLDSDLEDSLHSWVSPFEELTTNDPLPFAFPSDIFLTASVLPSMHPEPSLHLFLHTPNSQHSVYGRPSLMDSRYPEADYDLPLSDASSDAETEDDEDGPFTPYGGSRTSLREQAVVNPEVYVEGDSYFLHGSEIDLFSPPSYIQQC</sequence>
<organism evidence="2 3">
    <name type="scientific">Clathrus columnatus</name>
    <dbReference type="NCBI Taxonomy" id="1419009"/>
    <lineage>
        <taxon>Eukaryota</taxon>
        <taxon>Fungi</taxon>
        <taxon>Dikarya</taxon>
        <taxon>Basidiomycota</taxon>
        <taxon>Agaricomycotina</taxon>
        <taxon>Agaricomycetes</taxon>
        <taxon>Phallomycetidae</taxon>
        <taxon>Phallales</taxon>
        <taxon>Clathraceae</taxon>
        <taxon>Clathrus</taxon>
    </lineage>
</organism>
<name>A0AAV5AH31_9AGAM</name>
<comment type="caution">
    <text evidence="2">The sequence shown here is derived from an EMBL/GenBank/DDBJ whole genome shotgun (WGS) entry which is preliminary data.</text>
</comment>
<dbReference type="Proteomes" id="UP001050691">
    <property type="component" value="Unassembled WGS sequence"/>
</dbReference>
<feature type="compositionally biased region" description="Acidic residues" evidence="1">
    <location>
        <begin position="212"/>
        <end position="222"/>
    </location>
</feature>
<evidence type="ECO:0000256" key="1">
    <source>
        <dbReference type="SAM" id="MobiDB-lite"/>
    </source>
</evidence>
<evidence type="ECO:0000313" key="2">
    <source>
        <dbReference type="EMBL" id="GJJ12200.1"/>
    </source>
</evidence>
<dbReference type="AlphaFoldDB" id="A0AAV5AH31"/>
<accession>A0AAV5AH31</accession>
<reference evidence="2" key="1">
    <citation type="submission" date="2021-10" db="EMBL/GenBank/DDBJ databases">
        <title>De novo Genome Assembly of Clathrus columnatus (Basidiomycota, Fungi) Using Illumina and Nanopore Sequence Data.</title>
        <authorList>
            <person name="Ogiso-Tanaka E."/>
            <person name="Itagaki H."/>
            <person name="Hosoya T."/>
            <person name="Hosaka K."/>
        </authorList>
    </citation>
    <scope>NUCLEOTIDE SEQUENCE</scope>
    <source>
        <strain evidence="2">MO-923</strain>
    </source>
</reference>
<dbReference type="EMBL" id="BPWL01000007">
    <property type="protein sequence ID" value="GJJ12200.1"/>
    <property type="molecule type" value="Genomic_DNA"/>
</dbReference>
<evidence type="ECO:0000313" key="3">
    <source>
        <dbReference type="Proteomes" id="UP001050691"/>
    </source>
</evidence>
<gene>
    <name evidence="2" type="ORF">Clacol_006441</name>
</gene>
<proteinExistence type="predicted"/>
<keyword evidence="3" id="KW-1185">Reference proteome</keyword>
<protein>
    <submittedName>
        <fullName evidence="2">Uncharacterized protein</fullName>
    </submittedName>
</protein>